<dbReference type="EMBL" id="BGZK01000255">
    <property type="protein sequence ID" value="GBP32089.1"/>
    <property type="molecule type" value="Genomic_DNA"/>
</dbReference>
<organism evidence="1 2">
    <name type="scientific">Eumeta variegata</name>
    <name type="common">Bagworm moth</name>
    <name type="synonym">Eumeta japonica</name>
    <dbReference type="NCBI Taxonomy" id="151549"/>
    <lineage>
        <taxon>Eukaryota</taxon>
        <taxon>Metazoa</taxon>
        <taxon>Ecdysozoa</taxon>
        <taxon>Arthropoda</taxon>
        <taxon>Hexapoda</taxon>
        <taxon>Insecta</taxon>
        <taxon>Pterygota</taxon>
        <taxon>Neoptera</taxon>
        <taxon>Endopterygota</taxon>
        <taxon>Lepidoptera</taxon>
        <taxon>Glossata</taxon>
        <taxon>Ditrysia</taxon>
        <taxon>Tineoidea</taxon>
        <taxon>Psychidae</taxon>
        <taxon>Oiketicinae</taxon>
        <taxon>Eumeta</taxon>
    </lineage>
</organism>
<evidence type="ECO:0000313" key="1">
    <source>
        <dbReference type="EMBL" id="GBP32089.1"/>
    </source>
</evidence>
<dbReference type="AlphaFoldDB" id="A0A4C1V0R6"/>
<evidence type="ECO:0000313" key="2">
    <source>
        <dbReference type="Proteomes" id="UP000299102"/>
    </source>
</evidence>
<sequence>MIGNARRSINGTNITGIEMDGMLDAGTFAAVRTTHKNSVALHRLRMINVQSEDHRVEGVTDRCAQRADANVSIIDLWVVLQFLHDCHIEYLLRR</sequence>
<comment type="caution">
    <text evidence="1">The sequence shown here is derived from an EMBL/GenBank/DDBJ whole genome shotgun (WGS) entry which is preliminary data.</text>
</comment>
<dbReference type="Proteomes" id="UP000299102">
    <property type="component" value="Unassembled WGS sequence"/>
</dbReference>
<proteinExistence type="predicted"/>
<gene>
    <name evidence="1" type="ORF">EVAR_80855_1</name>
</gene>
<name>A0A4C1V0R6_EUMVA</name>
<protein>
    <submittedName>
        <fullName evidence="1">Uncharacterized protein</fullName>
    </submittedName>
</protein>
<accession>A0A4C1V0R6</accession>
<reference evidence="1 2" key="1">
    <citation type="journal article" date="2019" name="Commun. Biol.">
        <title>The bagworm genome reveals a unique fibroin gene that provides high tensile strength.</title>
        <authorList>
            <person name="Kono N."/>
            <person name="Nakamura H."/>
            <person name="Ohtoshi R."/>
            <person name="Tomita M."/>
            <person name="Numata K."/>
            <person name="Arakawa K."/>
        </authorList>
    </citation>
    <scope>NUCLEOTIDE SEQUENCE [LARGE SCALE GENOMIC DNA]</scope>
</reference>
<keyword evidence="2" id="KW-1185">Reference proteome</keyword>